<gene>
    <name evidence="1" type="ordered locus">Turpa_2762</name>
</gene>
<dbReference type="EMBL" id="CP002959">
    <property type="protein sequence ID" value="AFM13401.1"/>
    <property type="molecule type" value="Genomic_DNA"/>
</dbReference>
<name>I4B7Z4_TURPD</name>
<keyword evidence="2" id="KW-1185">Reference proteome</keyword>
<dbReference type="HOGENOM" id="CLU_2653453_0_0_12"/>
<evidence type="ECO:0000313" key="1">
    <source>
        <dbReference type="EMBL" id="AFM13401.1"/>
    </source>
</evidence>
<proteinExistence type="predicted"/>
<dbReference type="Proteomes" id="UP000006048">
    <property type="component" value="Chromosome"/>
</dbReference>
<accession>I4B7Z4</accession>
<protein>
    <submittedName>
        <fullName evidence="1">Uncharacterized protein</fullName>
    </submittedName>
</protein>
<dbReference type="STRING" id="869212.Turpa_2762"/>
<organism evidence="1 2">
    <name type="scientific">Turneriella parva (strain ATCC BAA-1111 / DSM 21527 / NCTC 11395 / H)</name>
    <name type="common">Leptospira parva</name>
    <dbReference type="NCBI Taxonomy" id="869212"/>
    <lineage>
        <taxon>Bacteria</taxon>
        <taxon>Pseudomonadati</taxon>
        <taxon>Spirochaetota</taxon>
        <taxon>Spirochaetia</taxon>
        <taxon>Leptospirales</taxon>
        <taxon>Leptospiraceae</taxon>
        <taxon>Turneriella</taxon>
    </lineage>
</organism>
<dbReference type="OrthoDB" id="335135at2"/>
<sequence>MSSQSASAAQGLKTCSCGHNRHHPLVIRKNKYSRWGFFALLLGISVKPIFARYQCTKCNELFDETSDPVELNKYLM</sequence>
<evidence type="ECO:0000313" key="2">
    <source>
        <dbReference type="Proteomes" id="UP000006048"/>
    </source>
</evidence>
<dbReference type="RefSeq" id="WP_014803903.1">
    <property type="nucleotide sequence ID" value="NC_018020.1"/>
</dbReference>
<reference evidence="1 2" key="1">
    <citation type="submission" date="2012-06" db="EMBL/GenBank/DDBJ databases">
        <title>The complete chromosome of genome of Turneriella parva DSM 21527.</title>
        <authorList>
            <consortium name="US DOE Joint Genome Institute (JGI-PGF)"/>
            <person name="Lucas S."/>
            <person name="Han J."/>
            <person name="Lapidus A."/>
            <person name="Bruce D."/>
            <person name="Goodwin L."/>
            <person name="Pitluck S."/>
            <person name="Peters L."/>
            <person name="Kyrpides N."/>
            <person name="Mavromatis K."/>
            <person name="Ivanova N."/>
            <person name="Mikhailova N."/>
            <person name="Chertkov O."/>
            <person name="Detter J.C."/>
            <person name="Tapia R."/>
            <person name="Han C."/>
            <person name="Land M."/>
            <person name="Hauser L."/>
            <person name="Markowitz V."/>
            <person name="Cheng J.-F."/>
            <person name="Hugenholtz P."/>
            <person name="Woyke T."/>
            <person name="Wu D."/>
            <person name="Gronow S."/>
            <person name="Wellnitz S."/>
            <person name="Brambilla E."/>
            <person name="Klenk H.-P."/>
            <person name="Eisen J.A."/>
        </authorList>
    </citation>
    <scope>NUCLEOTIDE SEQUENCE [LARGE SCALE GENOMIC DNA]</scope>
    <source>
        <strain evidence="2">ATCC BAA-1111 / DSM 21527 / NCTC 11395 / H</strain>
    </source>
</reference>
<dbReference type="AlphaFoldDB" id="I4B7Z4"/>
<dbReference type="KEGG" id="tpx:Turpa_2762"/>